<dbReference type="AlphaFoldDB" id="A0A2G1QRM8"/>
<accession>A0A2G1QRM8</accession>
<reference evidence="1 2" key="1">
    <citation type="submission" date="2017-10" db="EMBL/GenBank/DDBJ databases">
        <title>Sedimentibacterium mangrovi gen. nov., sp. nov., a novel member of family Phyllobacteriacea isolated from mangrove sediment.</title>
        <authorList>
            <person name="Liao H."/>
            <person name="Tian Y."/>
        </authorList>
    </citation>
    <scope>NUCLEOTIDE SEQUENCE [LARGE SCALE GENOMIC DNA]</scope>
    <source>
        <strain evidence="1 2">X9-2-2</strain>
    </source>
</reference>
<dbReference type="Gene3D" id="2.40.10.270">
    <property type="entry name" value="Bacteriophage SPP1 head-tail adaptor protein"/>
    <property type="match status" value="1"/>
</dbReference>
<proteinExistence type="predicted"/>
<organism evidence="1 2">
    <name type="scientific">Zhengella mangrovi</name>
    <dbReference type="NCBI Taxonomy" id="1982044"/>
    <lineage>
        <taxon>Bacteria</taxon>
        <taxon>Pseudomonadati</taxon>
        <taxon>Pseudomonadota</taxon>
        <taxon>Alphaproteobacteria</taxon>
        <taxon>Hyphomicrobiales</taxon>
        <taxon>Notoacmeibacteraceae</taxon>
        <taxon>Zhengella</taxon>
    </lineage>
</organism>
<protein>
    <submittedName>
        <fullName evidence="1">Phage head-tail adapter protein</fullName>
    </submittedName>
</protein>
<dbReference type="RefSeq" id="WP_099304804.1">
    <property type="nucleotide sequence ID" value="NZ_PDVP01000002.1"/>
</dbReference>
<keyword evidence="2" id="KW-1185">Reference proteome</keyword>
<comment type="caution">
    <text evidence="1">The sequence shown here is derived from an EMBL/GenBank/DDBJ whole genome shotgun (WGS) entry which is preliminary data.</text>
</comment>
<dbReference type="InterPro" id="IPR008767">
    <property type="entry name" value="Phage_SPP1_head-tail_adaptor"/>
</dbReference>
<dbReference type="InterPro" id="IPR038666">
    <property type="entry name" value="SSP1_head-tail_sf"/>
</dbReference>
<name>A0A2G1QRM8_9HYPH</name>
<dbReference type="EMBL" id="PDVP01000002">
    <property type="protein sequence ID" value="PHP68186.1"/>
    <property type="molecule type" value="Genomic_DNA"/>
</dbReference>
<gene>
    <name evidence="1" type="ORF">CSC94_05915</name>
</gene>
<dbReference type="OrthoDB" id="7997871at2"/>
<dbReference type="Pfam" id="PF05521">
    <property type="entry name" value="Phage_HCP"/>
    <property type="match status" value="1"/>
</dbReference>
<sequence>MPGKSLIERIRFERPVSASDGQGGRKDGWETVITCRAQYTRLRGSEMVLADRLEGIQATVIRVRSAAQTRAVTTDWRIVDDRTGETFNIRSSIETDDRIYIDFAAESGVAT</sequence>
<evidence type="ECO:0000313" key="1">
    <source>
        <dbReference type="EMBL" id="PHP68186.1"/>
    </source>
</evidence>
<dbReference type="Proteomes" id="UP000221168">
    <property type="component" value="Unassembled WGS sequence"/>
</dbReference>
<evidence type="ECO:0000313" key="2">
    <source>
        <dbReference type="Proteomes" id="UP000221168"/>
    </source>
</evidence>